<comment type="subcellular location">
    <subcellularLocation>
        <location evidence="1">Cell outer membrane</location>
        <topology evidence="1">Multi-pass membrane protein</topology>
    </subcellularLocation>
</comment>
<evidence type="ECO:0000256" key="3">
    <source>
        <dbReference type="ARBA" id="ARBA00022452"/>
    </source>
</evidence>
<dbReference type="EMBL" id="CP036267">
    <property type="protein sequence ID" value="QDT32768.1"/>
    <property type="molecule type" value="Genomic_DNA"/>
</dbReference>
<evidence type="ECO:0000256" key="4">
    <source>
        <dbReference type="ARBA" id="ARBA00022692"/>
    </source>
</evidence>
<protein>
    <submittedName>
        <fullName evidence="8">Outer membrane protein P1</fullName>
    </submittedName>
</protein>
<dbReference type="InterPro" id="IPR005017">
    <property type="entry name" value="OMPP1/FadL/TodX"/>
</dbReference>
<evidence type="ECO:0000256" key="5">
    <source>
        <dbReference type="ARBA" id="ARBA00022729"/>
    </source>
</evidence>
<keyword evidence="5" id="KW-0732">Signal</keyword>
<keyword evidence="9" id="KW-1185">Reference proteome</keyword>
<evidence type="ECO:0000256" key="6">
    <source>
        <dbReference type="ARBA" id="ARBA00023136"/>
    </source>
</evidence>
<keyword evidence="4" id="KW-0812">Transmembrane</keyword>
<proteinExistence type="inferred from homology"/>
<gene>
    <name evidence="8" type="primary">ompP1</name>
    <name evidence="8" type="ORF">Mal48_20150</name>
</gene>
<dbReference type="RefSeq" id="WP_145198280.1">
    <property type="nucleotide sequence ID" value="NZ_CP036267.1"/>
</dbReference>
<keyword evidence="7" id="KW-0998">Cell outer membrane</keyword>
<evidence type="ECO:0000313" key="8">
    <source>
        <dbReference type="EMBL" id="QDT32768.1"/>
    </source>
</evidence>
<comment type="similarity">
    <text evidence="2">Belongs to the OmpP1/FadL family.</text>
</comment>
<dbReference type="Proteomes" id="UP000315724">
    <property type="component" value="Chromosome"/>
</dbReference>
<evidence type="ECO:0000256" key="7">
    <source>
        <dbReference type="ARBA" id="ARBA00023237"/>
    </source>
</evidence>
<evidence type="ECO:0000256" key="1">
    <source>
        <dbReference type="ARBA" id="ARBA00004571"/>
    </source>
</evidence>
<dbReference type="Gene3D" id="2.40.160.60">
    <property type="entry name" value="Outer membrane protein transport protein (OMPP1/FadL/TodX)"/>
    <property type="match status" value="1"/>
</dbReference>
<sequence length="470" mass="51379">MLIGVSHPKINIGMCGFYVAMLISVRIEQYQYDSMILRNSQSRAYRQGDLLMSRHKSLLVTLLIISASSQVHADGLFLNGVSPRSIGRGGTNIGHSDNGAILFDNPAAMTNIKGHWLNEVGVDILITDFEYQDEQNTRTASSSIGTPLPQISMIRKSADGHWAYGLGVFTPAGFSESYRMNGSFPFLGPQSYDSFGSLTKILPGLAYAPNDRFSFGGTLGVGISHVEVESPYFLQSPGPLQRTPTLLDLQGTGATLVWSAGMQYKLSDATTFGLTYQSESDFKLDGRAHVAIPTMGSSRYDADIKITWPRSFGLGVKHQLTRRGTFSADVIWFDWSSAFKDLNIALNGPETPGYPEVNETLPLNWSDTVSIRLGHEIDLGGSQTLRFGYVYHRNPIPRTTITPLIQAITEHGLSTGYGFVFHGVEIDLAYMLTIGKDVHVTNSQLVGGDFNNARHGAVTHAISVGAIKRF</sequence>
<dbReference type="PANTHER" id="PTHR35093:SF8">
    <property type="entry name" value="OUTER MEMBRANE PROTEIN NMB0088-RELATED"/>
    <property type="match status" value="1"/>
</dbReference>
<dbReference type="AlphaFoldDB" id="A0A517QMA1"/>
<dbReference type="GO" id="GO:0015483">
    <property type="term" value="F:long-chain fatty acid transporting porin activity"/>
    <property type="evidence" value="ECO:0007669"/>
    <property type="project" value="TreeGrafter"/>
</dbReference>
<dbReference type="GO" id="GO:0009279">
    <property type="term" value="C:cell outer membrane"/>
    <property type="evidence" value="ECO:0007669"/>
    <property type="project" value="UniProtKB-SubCell"/>
</dbReference>
<keyword evidence="6" id="KW-0472">Membrane</keyword>
<organism evidence="8 9">
    <name type="scientific">Thalassoglobus polymorphus</name>
    <dbReference type="NCBI Taxonomy" id="2527994"/>
    <lineage>
        <taxon>Bacteria</taxon>
        <taxon>Pseudomonadati</taxon>
        <taxon>Planctomycetota</taxon>
        <taxon>Planctomycetia</taxon>
        <taxon>Planctomycetales</taxon>
        <taxon>Planctomycetaceae</taxon>
        <taxon>Thalassoglobus</taxon>
    </lineage>
</organism>
<evidence type="ECO:0000256" key="2">
    <source>
        <dbReference type="ARBA" id="ARBA00008163"/>
    </source>
</evidence>
<dbReference type="OrthoDB" id="251243at2"/>
<dbReference type="KEGG" id="tpol:Mal48_20150"/>
<reference evidence="8 9" key="1">
    <citation type="submission" date="2019-02" db="EMBL/GenBank/DDBJ databases">
        <title>Deep-cultivation of Planctomycetes and their phenomic and genomic characterization uncovers novel biology.</title>
        <authorList>
            <person name="Wiegand S."/>
            <person name="Jogler M."/>
            <person name="Boedeker C."/>
            <person name="Pinto D."/>
            <person name="Vollmers J."/>
            <person name="Rivas-Marin E."/>
            <person name="Kohn T."/>
            <person name="Peeters S.H."/>
            <person name="Heuer A."/>
            <person name="Rast P."/>
            <person name="Oberbeckmann S."/>
            <person name="Bunk B."/>
            <person name="Jeske O."/>
            <person name="Meyerdierks A."/>
            <person name="Storesund J.E."/>
            <person name="Kallscheuer N."/>
            <person name="Luecker S."/>
            <person name="Lage O.M."/>
            <person name="Pohl T."/>
            <person name="Merkel B.J."/>
            <person name="Hornburger P."/>
            <person name="Mueller R.-W."/>
            <person name="Bruemmer F."/>
            <person name="Labrenz M."/>
            <person name="Spormann A.M."/>
            <person name="Op den Camp H."/>
            <person name="Overmann J."/>
            <person name="Amann R."/>
            <person name="Jetten M.S.M."/>
            <person name="Mascher T."/>
            <person name="Medema M.H."/>
            <person name="Devos D.P."/>
            <person name="Kaster A.-K."/>
            <person name="Ovreas L."/>
            <person name="Rohde M."/>
            <person name="Galperin M.Y."/>
            <person name="Jogler C."/>
        </authorList>
    </citation>
    <scope>NUCLEOTIDE SEQUENCE [LARGE SCALE GENOMIC DNA]</scope>
    <source>
        <strain evidence="8 9">Mal48</strain>
    </source>
</reference>
<evidence type="ECO:0000313" key="9">
    <source>
        <dbReference type="Proteomes" id="UP000315724"/>
    </source>
</evidence>
<name>A0A517QMA1_9PLAN</name>
<dbReference type="PANTHER" id="PTHR35093">
    <property type="entry name" value="OUTER MEMBRANE PROTEIN NMB0088-RELATED"/>
    <property type="match status" value="1"/>
</dbReference>
<keyword evidence="3" id="KW-1134">Transmembrane beta strand</keyword>
<accession>A0A517QMA1</accession>
<dbReference type="Pfam" id="PF03349">
    <property type="entry name" value="Toluene_X"/>
    <property type="match status" value="1"/>
</dbReference>
<dbReference type="SUPFAM" id="SSF56935">
    <property type="entry name" value="Porins"/>
    <property type="match status" value="1"/>
</dbReference>